<dbReference type="Proteomes" id="UP000197446">
    <property type="component" value="Unassembled WGS sequence"/>
</dbReference>
<evidence type="ECO:0008006" key="10">
    <source>
        <dbReference type="Google" id="ProtNLM"/>
    </source>
</evidence>
<evidence type="ECO:0000313" key="8">
    <source>
        <dbReference type="EMBL" id="OWQ98125.1"/>
    </source>
</evidence>
<dbReference type="EMBL" id="NISI01000022">
    <property type="protein sequence ID" value="OWQ98125.1"/>
    <property type="molecule type" value="Genomic_DNA"/>
</dbReference>
<accession>A0A254MXR3</accession>
<dbReference type="InterPro" id="IPR051906">
    <property type="entry name" value="TolC-like"/>
</dbReference>
<feature type="coiled-coil region" evidence="6">
    <location>
        <begin position="302"/>
        <end position="329"/>
    </location>
</feature>
<keyword evidence="7" id="KW-0732">Signal</keyword>
<dbReference type="GO" id="GO:0015288">
    <property type="term" value="F:porin activity"/>
    <property type="evidence" value="ECO:0007669"/>
    <property type="project" value="TreeGrafter"/>
</dbReference>
<keyword evidence="5" id="KW-0998">Cell outer membrane</keyword>
<dbReference type="RefSeq" id="WP_088486298.1">
    <property type="nucleotide sequence ID" value="NZ_NISI01000022.1"/>
</dbReference>
<organism evidence="8 9">
    <name type="scientific">Roseateles puraquae</name>
    <dbReference type="NCBI Taxonomy" id="431059"/>
    <lineage>
        <taxon>Bacteria</taxon>
        <taxon>Pseudomonadati</taxon>
        <taxon>Pseudomonadota</taxon>
        <taxon>Betaproteobacteria</taxon>
        <taxon>Burkholderiales</taxon>
        <taxon>Sphaerotilaceae</taxon>
        <taxon>Roseateles</taxon>
    </lineage>
</organism>
<proteinExistence type="predicted"/>
<feature type="signal peptide" evidence="7">
    <location>
        <begin position="1"/>
        <end position="19"/>
    </location>
</feature>
<evidence type="ECO:0000256" key="7">
    <source>
        <dbReference type="SAM" id="SignalP"/>
    </source>
</evidence>
<keyword evidence="4" id="KW-0472">Membrane</keyword>
<dbReference type="OrthoDB" id="7616984at2"/>
<sequence>MNWVVRAIAALAIPVVAQAQGVPPPAWLPSTERASAWIEHDASVSLARHGTAAAAHSAQALATGSHEWALRLQAQRRQVQDAGAPSREWQAHVERPIRVNGKAALDRQLGDVELDLARAQLGEARHESARALADLWLGVLAGRQREALAAQQVALAEANLVAVQKRRRAGDAALLDEQQAQADVGDSQRELITARTALAKAQAALHTRFGAQASADQQLADVSEPGWAEAAWLNRVLEEADAIKTRQAEWQRVRLTAARARADRMPDPVVGVFTASEARGRERLVGLSVTVPLGGAYRDQRSLQLAREADMAESALEQMRRDVEQQARETWADATGSLERWRLSRQTAALAADNARLMQRAYALGEADLQALLMARRQSGQSGLVALEAQVEAARWAARLLIDAHQIWDLEHD</sequence>
<evidence type="ECO:0000256" key="2">
    <source>
        <dbReference type="ARBA" id="ARBA00022452"/>
    </source>
</evidence>
<keyword evidence="9" id="KW-1185">Reference proteome</keyword>
<dbReference type="AlphaFoldDB" id="A0A254MXR3"/>
<gene>
    <name evidence="8" type="ORF">CDO81_26585</name>
</gene>
<dbReference type="PANTHER" id="PTHR30026">
    <property type="entry name" value="OUTER MEMBRANE PROTEIN TOLC"/>
    <property type="match status" value="1"/>
</dbReference>
<comment type="caution">
    <text evidence="8">The sequence shown here is derived from an EMBL/GenBank/DDBJ whole genome shotgun (WGS) entry which is preliminary data.</text>
</comment>
<evidence type="ECO:0000256" key="5">
    <source>
        <dbReference type="ARBA" id="ARBA00023237"/>
    </source>
</evidence>
<name>A0A254MXR3_9BURK</name>
<feature type="chain" id="PRO_5012197231" description="Transporter" evidence="7">
    <location>
        <begin position="20"/>
        <end position="413"/>
    </location>
</feature>
<protein>
    <recommendedName>
        <fullName evidence="10">Transporter</fullName>
    </recommendedName>
</protein>
<evidence type="ECO:0000256" key="3">
    <source>
        <dbReference type="ARBA" id="ARBA00022692"/>
    </source>
</evidence>
<dbReference type="PANTHER" id="PTHR30026:SF20">
    <property type="entry name" value="OUTER MEMBRANE PROTEIN TOLC"/>
    <property type="match status" value="1"/>
</dbReference>
<keyword evidence="3" id="KW-0812">Transmembrane</keyword>
<evidence type="ECO:0000313" key="9">
    <source>
        <dbReference type="Proteomes" id="UP000197446"/>
    </source>
</evidence>
<keyword evidence="6" id="KW-0175">Coiled coil</keyword>
<evidence type="ECO:0000256" key="1">
    <source>
        <dbReference type="ARBA" id="ARBA00004442"/>
    </source>
</evidence>
<dbReference type="Gene3D" id="1.20.1600.10">
    <property type="entry name" value="Outer membrane efflux proteins (OEP)"/>
    <property type="match status" value="1"/>
</dbReference>
<comment type="subcellular location">
    <subcellularLocation>
        <location evidence="1">Cell outer membrane</location>
    </subcellularLocation>
</comment>
<dbReference type="GO" id="GO:0009279">
    <property type="term" value="C:cell outer membrane"/>
    <property type="evidence" value="ECO:0007669"/>
    <property type="project" value="UniProtKB-SubCell"/>
</dbReference>
<keyword evidence="2" id="KW-1134">Transmembrane beta strand</keyword>
<evidence type="ECO:0000256" key="6">
    <source>
        <dbReference type="SAM" id="Coils"/>
    </source>
</evidence>
<evidence type="ECO:0000256" key="4">
    <source>
        <dbReference type="ARBA" id="ARBA00023136"/>
    </source>
</evidence>
<dbReference type="GO" id="GO:1990281">
    <property type="term" value="C:efflux pump complex"/>
    <property type="evidence" value="ECO:0007669"/>
    <property type="project" value="TreeGrafter"/>
</dbReference>
<reference evidence="8 9" key="1">
    <citation type="journal article" date="2007" name="Int. J. Syst. Evol. Microbiol.">
        <title>Description of Pelomonas aquatica sp. nov. and Pelomonas puraquae sp. nov., isolated from industrial and haemodialysis water.</title>
        <authorList>
            <person name="Gomila M."/>
            <person name="Bowien B."/>
            <person name="Falsen E."/>
            <person name="Moore E.R."/>
            <person name="Lalucat J."/>
        </authorList>
    </citation>
    <scope>NUCLEOTIDE SEQUENCE [LARGE SCALE GENOMIC DNA]</scope>
    <source>
        <strain evidence="8 9">CCUG 52769</strain>
    </source>
</reference>
<dbReference type="GO" id="GO:0015562">
    <property type="term" value="F:efflux transmembrane transporter activity"/>
    <property type="evidence" value="ECO:0007669"/>
    <property type="project" value="InterPro"/>
</dbReference>
<dbReference type="SUPFAM" id="SSF56954">
    <property type="entry name" value="Outer membrane efflux proteins (OEP)"/>
    <property type="match status" value="1"/>
</dbReference>